<dbReference type="KEGG" id="dpo:26532927"/>
<protein>
    <submittedName>
        <fullName evidence="2">Uncharacterized protein isoform X1</fullName>
    </submittedName>
</protein>
<gene>
    <name evidence="2" type="primary">LOC26532927</name>
</gene>
<evidence type="ECO:0000313" key="1">
    <source>
        <dbReference type="Proteomes" id="UP000001819"/>
    </source>
</evidence>
<evidence type="ECO:0000313" key="2">
    <source>
        <dbReference type="RefSeq" id="XP_033233380.1"/>
    </source>
</evidence>
<dbReference type="Proteomes" id="UP000001819">
    <property type="component" value="Chromosome 3"/>
</dbReference>
<sequence length="170" mass="19274">MKYKLFYKPGTDTFGNADRPGGTYIPLLLSRRGQMCCDEQLVYKMTNIECLGNPERVQNFSHYLKAVNMDCYITVPLRNPVVSWKDTTSGPKLIDISAMFVYFRFQGHLYGRNGFLDPSLVPPFTIGFYQVSGVVVDRNAAASEYVGTVKFFLQAMEAVKSKKRPTSKKQ</sequence>
<dbReference type="RefSeq" id="XP_033233380.1">
    <property type="nucleotide sequence ID" value="XM_033377489.1"/>
</dbReference>
<dbReference type="AlphaFoldDB" id="A0A6I8VQM6"/>
<organism evidence="1 2">
    <name type="scientific">Drosophila pseudoobscura pseudoobscura</name>
    <name type="common">Fruit fly</name>
    <dbReference type="NCBI Taxonomy" id="46245"/>
    <lineage>
        <taxon>Eukaryota</taxon>
        <taxon>Metazoa</taxon>
        <taxon>Ecdysozoa</taxon>
        <taxon>Arthropoda</taxon>
        <taxon>Hexapoda</taxon>
        <taxon>Insecta</taxon>
        <taxon>Pterygota</taxon>
        <taxon>Neoptera</taxon>
        <taxon>Endopterygota</taxon>
        <taxon>Diptera</taxon>
        <taxon>Brachycera</taxon>
        <taxon>Muscomorpha</taxon>
        <taxon>Ephydroidea</taxon>
        <taxon>Drosophilidae</taxon>
        <taxon>Drosophila</taxon>
        <taxon>Sophophora</taxon>
    </lineage>
</organism>
<keyword evidence="1" id="KW-1185">Reference proteome</keyword>
<dbReference type="InParanoid" id="A0A6I8VQM6"/>
<reference evidence="1" key="1">
    <citation type="submission" date="2024-06" db="UniProtKB">
        <authorList>
            <consortium name="RefSeq"/>
        </authorList>
    </citation>
    <scope>NUCLEOTIDE SEQUENCE [LARGE SCALE GENOMIC DNA]</scope>
    <source>
        <strain evidence="1">MV2-25</strain>
    </source>
</reference>
<reference evidence="2" key="2">
    <citation type="submission" date="2025-08" db="UniProtKB">
        <authorList>
            <consortium name="RefSeq"/>
        </authorList>
    </citation>
    <scope>IDENTIFICATION</scope>
    <source>
        <strain evidence="2">MV-25-SWS-2005</strain>
        <tissue evidence="2">Whole body</tissue>
    </source>
</reference>
<accession>A0A6I8VQM6</accession>
<name>A0A6I8VQM6_DROPS</name>
<proteinExistence type="predicted"/>